<comment type="caution">
    <text evidence="8">The sequence shown here is derived from an EMBL/GenBank/DDBJ whole genome shotgun (WGS) entry which is preliminary data.</text>
</comment>
<dbReference type="EMBL" id="ASPP01014521">
    <property type="protein sequence ID" value="ETO18710.1"/>
    <property type="molecule type" value="Genomic_DNA"/>
</dbReference>
<dbReference type="InterPro" id="IPR019821">
    <property type="entry name" value="Kinesin_motor_CS"/>
</dbReference>
<dbReference type="PANTHER" id="PTHR47968">
    <property type="entry name" value="CENTROMERE PROTEIN E"/>
    <property type="match status" value="1"/>
</dbReference>
<feature type="region of interest" description="Disordered" evidence="6">
    <location>
        <begin position="1"/>
        <end position="45"/>
    </location>
</feature>
<accession>X6MXF7</accession>
<name>X6MXF7_RETFI</name>
<dbReference type="PRINTS" id="PR00380">
    <property type="entry name" value="KINESINHEAVY"/>
</dbReference>
<evidence type="ECO:0000256" key="2">
    <source>
        <dbReference type="ARBA" id="ARBA00022840"/>
    </source>
</evidence>
<keyword evidence="1" id="KW-0547">Nucleotide-binding</keyword>
<keyword evidence="3" id="KW-0175">Coiled coil</keyword>
<dbReference type="PROSITE" id="PS00411">
    <property type="entry name" value="KINESIN_MOTOR_1"/>
    <property type="match status" value="1"/>
</dbReference>
<dbReference type="GO" id="GO:0003777">
    <property type="term" value="F:microtubule motor activity"/>
    <property type="evidence" value="ECO:0007669"/>
    <property type="project" value="InterPro"/>
</dbReference>
<evidence type="ECO:0000256" key="4">
    <source>
        <dbReference type="ARBA" id="ARBA00023175"/>
    </source>
</evidence>
<evidence type="ECO:0000256" key="6">
    <source>
        <dbReference type="SAM" id="MobiDB-lite"/>
    </source>
</evidence>
<feature type="domain" description="Kinesin motor" evidence="7">
    <location>
        <begin position="1"/>
        <end position="198"/>
    </location>
</feature>
<keyword evidence="2" id="KW-0067">ATP-binding</keyword>
<feature type="non-terminal residue" evidence="8">
    <location>
        <position position="1"/>
    </location>
</feature>
<dbReference type="Gene3D" id="3.40.850.10">
    <property type="entry name" value="Kinesin motor domain"/>
    <property type="match status" value="1"/>
</dbReference>
<evidence type="ECO:0000256" key="1">
    <source>
        <dbReference type="ARBA" id="ARBA00022741"/>
    </source>
</evidence>
<organism evidence="8 9">
    <name type="scientific">Reticulomyxa filosa</name>
    <dbReference type="NCBI Taxonomy" id="46433"/>
    <lineage>
        <taxon>Eukaryota</taxon>
        <taxon>Sar</taxon>
        <taxon>Rhizaria</taxon>
        <taxon>Retaria</taxon>
        <taxon>Foraminifera</taxon>
        <taxon>Monothalamids</taxon>
        <taxon>Reticulomyxidae</taxon>
        <taxon>Reticulomyxa</taxon>
    </lineage>
</organism>
<feature type="region of interest" description="Disordered" evidence="6">
    <location>
        <begin position="99"/>
        <end position="142"/>
    </location>
</feature>
<dbReference type="InterPro" id="IPR001752">
    <property type="entry name" value="Kinesin_motor_dom"/>
</dbReference>
<dbReference type="GO" id="GO:0005524">
    <property type="term" value="F:ATP binding"/>
    <property type="evidence" value="ECO:0007669"/>
    <property type="project" value="UniProtKB-KW"/>
</dbReference>
<comment type="similarity">
    <text evidence="5">Belongs to the TRAFAC class myosin-kinesin ATPase superfamily. Kinesin family.</text>
</comment>
<dbReference type="SUPFAM" id="SSF52540">
    <property type="entry name" value="P-loop containing nucleoside triphosphate hydrolases"/>
    <property type="match status" value="1"/>
</dbReference>
<evidence type="ECO:0000256" key="3">
    <source>
        <dbReference type="ARBA" id="ARBA00023054"/>
    </source>
</evidence>
<protein>
    <recommendedName>
        <fullName evidence="7">Kinesin motor domain-containing protein</fullName>
    </recommendedName>
</protein>
<gene>
    <name evidence="8" type="ORF">RFI_18545</name>
</gene>
<evidence type="ECO:0000259" key="7">
    <source>
        <dbReference type="PROSITE" id="PS50067"/>
    </source>
</evidence>
<dbReference type="InterPro" id="IPR027417">
    <property type="entry name" value="P-loop_NTPase"/>
</dbReference>
<dbReference type="Pfam" id="PF00225">
    <property type="entry name" value="Kinesin"/>
    <property type="match status" value="2"/>
</dbReference>
<evidence type="ECO:0000256" key="5">
    <source>
        <dbReference type="PROSITE-ProRule" id="PRU00283"/>
    </source>
</evidence>
<feature type="compositionally biased region" description="Basic and acidic residues" evidence="6">
    <location>
        <begin position="1"/>
        <end position="18"/>
    </location>
</feature>
<feature type="non-terminal residue" evidence="8">
    <location>
        <position position="209"/>
    </location>
</feature>
<dbReference type="SMART" id="SM00129">
    <property type="entry name" value="KISc"/>
    <property type="match status" value="1"/>
</dbReference>
<dbReference type="PANTHER" id="PTHR47968:SF75">
    <property type="entry name" value="CENTROMERE-ASSOCIATED PROTEIN E"/>
    <property type="match status" value="1"/>
</dbReference>
<reference evidence="8 9" key="1">
    <citation type="journal article" date="2013" name="Curr. Biol.">
        <title>The Genome of the Foraminiferan Reticulomyxa filosa.</title>
        <authorList>
            <person name="Glockner G."/>
            <person name="Hulsmann N."/>
            <person name="Schleicher M."/>
            <person name="Noegel A.A."/>
            <person name="Eichinger L."/>
            <person name="Gallinger C."/>
            <person name="Pawlowski J."/>
            <person name="Sierra R."/>
            <person name="Euteneuer U."/>
            <person name="Pillet L."/>
            <person name="Moustafa A."/>
            <person name="Platzer M."/>
            <person name="Groth M."/>
            <person name="Szafranski K."/>
            <person name="Schliwa M."/>
        </authorList>
    </citation>
    <scope>NUCLEOTIDE SEQUENCE [LARGE SCALE GENOMIC DNA]</scope>
</reference>
<dbReference type="InterPro" id="IPR027640">
    <property type="entry name" value="Kinesin-like_fam"/>
</dbReference>
<proteinExistence type="inferred from homology"/>
<dbReference type="Proteomes" id="UP000023152">
    <property type="component" value="Unassembled WGS sequence"/>
</dbReference>
<dbReference type="PROSITE" id="PS50067">
    <property type="entry name" value="KINESIN_MOTOR_2"/>
    <property type="match status" value="1"/>
</dbReference>
<dbReference type="AlphaFoldDB" id="X6MXF7"/>
<keyword evidence="9" id="KW-1185">Reference proteome</keyword>
<keyword evidence="4" id="KW-0505">Motor protein</keyword>
<dbReference type="OrthoDB" id="3176171at2759"/>
<dbReference type="InterPro" id="IPR036961">
    <property type="entry name" value="Kinesin_motor_dom_sf"/>
</dbReference>
<feature type="compositionally biased region" description="Gly residues" evidence="6">
    <location>
        <begin position="105"/>
        <end position="140"/>
    </location>
</feature>
<evidence type="ECO:0000313" key="8">
    <source>
        <dbReference type="EMBL" id="ETO18710.1"/>
    </source>
</evidence>
<dbReference type="GO" id="GO:0008017">
    <property type="term" value="F:microtubule binding"/>
    <property type="evidence" value="ECO:0007669"/>
    <property type="project" value="InterPro"/>
</dbReference>
<dbReference type="GO" id="GO:0007018">
    <property type="term" value="P:microtubule-based movement"/>
    <property type="evidence" value="ECO:0007669"/>
    <property type="project" value="InterPro"/>
</dbReference>
<evidence type="ECO:0000313" key="9">
    <source>
        <dbReference type="Proteomes" id="UP000023152"/>
    </source>
</evidence>
<sequence length="209" mass="21025">KKKRGEGEEGDHYDKDNDNDNDEGNGEGGGAEGDTNDGETAKGPVIVSTLNIVDLAGSERAKKTQAQGERLKESSAINKSLFTLGLVIEKLSQITQQDEGNAANAGGGSGNGGNGGGSSSGNGGNGGNGGGGGGGGGGANGKEMVTHIPYRDSKLTHILEPALGGNSKTVVICTVTPAHIHCAETISSLDFASRAKVIRNKAQVNEVVL</sequence>
<comment type="caution">
    <text evidence="5">Lacks conserved residue(s) required for the propagation of feature annotation.</text>
</comment>